<dbReference type="EMBL" id="GEBQ01018017">
    <property type="protein sequence ID" value="JAT21960.1"/>
    <property type="molecule type" value="Transcribed_RNA"/>
</dbReference>
<evidence type="ECO:0000256" key="1">
    <source>
        <dbReference type="SAM" id="SignalP"/>
    </source>
</evidence>
<dbReference type="AlphaFoldDB" id="A0A1B6MQW1"/>
<evidence type="ECO:0000313" key="2">
    <source>
        <dbReference type="EMBL" id="JAT21960.1"/>
    </source>
</evidence>
<reference evidence="3" key="1">
    <citation type="submission" date="2015-11" db="EMBL/GenBank/DDBJ databases">
        <title>De novo transcriptome assembly of four potential Pierce s Disease insect vectors from Arizona vineyards.</title>
        <authorList>
            <person name="Tassone E.E."/>
        </authorList>
    </citation>
    <scope>NUCLEOTIDE SEQUENCE</scope>
</reference>
<accession>A0A1B6MQW1</accession>
<evidence type="ECO:0008006" key="4">
    <source>
        <dbReference type="Google" id="ProtNLM"/>
    </source>
</evidence>
<feature type="chain" id="PRO_5008588521" description="Pectinesterase inhibitor domain-containing protein" evidence="1">
    <location>
        <begin position="19"/>
        <end position="206"/>
    </location>
</feature>
<evidence type="ECO:0000313" key="3">
    <source>
        <dbReference type="EMBL" id="JAT38337.1"/>
    </source>
</evidence>
<sequence length="206" mass="22919">MWLIAVLVVVVTLSSAKASNNTSQMCKNDKEQYDAIVNKVATYVSNKIIDQCKHTTKRSKEGQNAEIAKECFRSAANLSVSDLPVELKTELMRLALLEVKFTKSWELVSSNQTSDTIQVGKSLIKNSTEELNKQLRGTINKAISSSGLVDVSDEEAIRPRSSKGTTSIDSDLVYYFDDGYKFDIATELYNTATAQFSILTNWIENL</sequence>
<name>A0A1B6MQW1_9HEMI</name>
<protein>
    <recommendedName>
        <fullName evidence="4">Pectinesterase inhibitor domain-containing protein</fullName>
    </recommendedName>
</protein>
<feature type="signal peptide" evidence="1">
    <location>
        <begin position="1"/>
        <end position="18"/>
    </location>
</feature>
<dbReference type="EMBL" id="GEBQ01001640">
    <property type="protein sequence ID" value="JAT38337.1"/>
    <property type="molecule type" value="Transcribed_RNA"/>
</dbReference>
<keyword evidence="1" id="KW-0732">Signal</keyword>
<organism evidence="3">
    <name type="scientific">Graphocephala atropunctata</name>
    <dbReference type="NCBI Taxonomy" id="36148"/>
    <lineage>
        <taxon>Eukaryota</taxon>
        <taxon>Metazoa</taxon>
        <taxon>Ecdysozoa</taxon>
        <taxon>Arthropoda</taxon>
        <taxon>Hexapoda</taxon>
        <taxon>Insecta</taxon>
        <taxon>Pterygota</taxon>
        <taxon>Neoptera</taxon>
        <taxon>Paraneoptera</taxon>
        <taxon>Hemiptera</taxon>
        <taxon>Auchenorrhyncha</taxon>
        <taxon>Membracoidea</taxon>
        <taxon>Cicadellidae</taxon>
        <taxon>Cicadellinae</taxon>
        <taxon>Cicadellini</taxon>
        <taxon>Graphocephala</taxon>
    </lineage>
</organism>
<gene>
    <name evidence="3" type="ORF">g.32553</name>
    <name evidence="2" type="ORF">g.32555</name>
</gene>
<proteinExistence type="predicted"/>